<dbReference type="InterPro" id="IPR029058">
    <property type="entry name" value="AB_hydrolase_fold"/>
</dbReference>
<evidence type="ECO:0000256" key="3">
    <source>
        <dbReference type="SAM" id="SignalP"/>
    </source>
</evidence>
<feature type="chain" id="PRO_5047450669" evidence="3">
    <location>
        <begin position="20"/>
        <end position="490"/>
    </location>
</feature>
<dbReference type="SUPFAM" id="SSF53474">
    <property type="entry name" value="alpha/beta-Hydrolases"/>
    <property type="match status" value="1"/>
</dbReference>
<evidence type="ECO:0000259" key="4">
    <source>
        <dbReference type="Pfam" id="PF00561"/>
    </source>
</evidence>
<feature type="signal peptide" evidence="3">
    <location>
        <begin position="1"/>
        <end position="19"/>
    </location>
</feature>
<accession>A0ABT1QPT4</accession>
<dbReference type="InterPro" id="IPR002410">
    <property type="entry name" value="Peptidase_S33"/>
</dbReference>
<dbReference type="InterPro" id="IPR000073">
    <property type="entry name" value="AB_hydrolase_1"/>
</dbReference>
<comment type="caution">
    <text evidence="5">The sequence shown here is derived from an EMBL/GenBank/DDBJ whole genome shotgun (WGS) entry which is preliminary data.</text>
</comment>
<keyword evidence="6" id="KW-1185">Reference proteome</keyword>
<keyword evidence="2 5" id="KW-0378">Hydrolase</keyword>
<dbReference type="Proteomes" id="UP001165498">
    <property type="component" value="Unassembled WGS sequence"/>
</dbReference>
<dbReference type="GO" id="GO:0016787">
    <property type="term" value="F:hydrolase activity"/>
    <property type="evidence" value="ECO:0007669"/>
    <property type="project" value="UniProtKB-KW"/>
</dbReference>
<protein>
    <submittedName>
        <fullName evidence="5">Alpha/beta hydrolase</fullName>
    </submittedName>
</protein>
<evidence type="ECO:0000313" key="6">
    <source>
        <dbReference type="Proteomes" id="UP001165498"/>
    </source>
</evidence>
<proteinExistence type="inferred from homology"/>
<name>A0ABT1QPT4_9GAMM</name>
<dbReference type="PRINTS" id="PR00793">
    <property type="entry name" value="PROAMNOPTASE"/>
</dbReference>
<evidence type="ECO:0000313" key="5">
    <source>
        <dbReference type="EMBL" id="MCQ4164275.1"/>
    </source>
</evidence>
<dbReference type="Pfam" id="PF00561">
    <property type="entry name" value="Abhydrolase_1"/>
    <property type="match status" value="1"/>
</dbReference>
<keyword evidence="3" id="KW-0732">Signal</keyword>
<sequence length="490" mass="52289">MLATLAAALLSLTPVAANGDGLQLGELTFRRCELSQPKSAATTAAWCAPFSRPENPEQPQGRRIEFRLALIRSEVAAVKPDPIVLLAGGPGQAASENWTSVAAALALARRERHVILLDQRGTGGSNALRCEAPQTEAAADAAAVVDAAAARKYTADCLAQIKDKADPAWYTTTEAVADLEALRQALGGVKFNLLGISYGTRVAQQYARRHPDGVRSLILDGVVPNELVLGAEFARALDDSLRGRFALCAQDQACNQRFGDIHAALYALRRQLREKPMTVALRDPLTFARREETLDAETYSSLVRLYAYAPESAALLPLAISEARAGNAAPLLGQARMVLSNLGDSITSGMGLSVICAEDVDLLQADAASAGLILGEDFVDMTKAQCEVWPRGRRPADFHEALKSDLPALLLSGQYDPVTPPRYGDQVAKGLSRARHLVAPGQGHNVIGRGCLPRLLGRFLDTLETDKLDAGCIAEMGATPFFLDYNGASP</sequence>
<dbReference type="InterPro" id="IPR050266">
    <property type="entry name" value="AB_hydrolase_sf"/>
</dbReference>
<dbReference type="EMBL" id="JANFQO010000004">
    <property type="protein sequence ID" value="MCQ4164275.1"/>
    <property type="molecule type" value="Genomic_DNA"/>
</dbReference>
<feature type="domain" description="AB hydrolase-1" evidence="4">
    <location>
        <begin position="82"/>
        <end position="446"/>
    </location>
</feature>
<comment type="similarity">
    <text evidence="1">Belongs to the peptidase S33 family.</text>
</comment>
<dbReference type="Gene3D" id="3.40.50.1820">
    <property type="entry name" value="alpha/beta hydrolase"/>
    <property type="match status" value="1"/>
</dbReference>
<dbReference type="PANTHER" id="PTHR43798">
    <property type="entry name" value="MONOACYLGLYCEROL LIPASE"/>
    <property type="match status" value="1"/>
</dbReference>
<evidence type="ECO:0000256" key="2">
    <source>
        <dbReference type="ARBA" id="ARBA00022801"/>
    </source>
</evidence>
<dbReference type="PANTHER" id="PTHR43798:SF27">
    <property type="entry name" value="HYDROLASE ALPHA_BETA HYDROLASE FOLD FAMILY"/>
    <property type="match status" value="1"/>
</dbReference>
<dbReference type="RefSeq" id="WP_255912935.1">
    <property type="nucleotide sequence ID" value="NZ_JANFQO010000004.1"/>
</dbReference>
<reference evidence="5" key="1">
    <citation type="submission" date="2022-07" db="EMBL/GenBank/DDBJ databases">
        <title>Tahibacter sp., a new gammaproteobacterium isolated from the silt sample collected at pig farm.</title>
        <authorList>
            <person name="Chen H."/>
        </authorList>
    </citation>
    <scope>NUCLEOTIDE SEQUENCE</scope>
    <source>
        <strain evidence="5">P2K</strain>
    </source>
</reference>
<organism evidence="5 6">
    <name type="scientific">Tahibacter harae</name>
    <dbReference type="NCBI Taxonomy" id="2963937"/>
    <lineage>
        <taxon>Bacteria</taxon>
        <taxon>Pseudomonadati</taxon>
        <taxon>Pseudomonadota</taxon>
        <taxon>Gammaproteobacteria</taxon>
        <taxon>Lysobacterales</taxon>
        <taxon>Rhodanobacteraceae</taxon>
        <taxon>Tahibacter</taxon>
    </lineage>
</organism>
<evidence type="ECO:0000256" key="1">
    <source>
        <dbReference type="ARBA" id="ARBA00010088"/>
    </source>
</evidence>
<gene>
    <name evidence="5" type="ORF">NM961_06075</name>
</gene>